<sequence>MSSYDSLLTTLPKPSPWLLANDSATMAPFTYLISIPGRAWILRFVEALNFWMQLPPDALNSISKTLNMVVNAWLLIDDIEDGTHLRRGKPVAHSIFGIPRTFNAGSQAFFLAQQEILSLDESPDAIQTMLKAFTDEMVAIHRGQGLEILWRETFRCPTEDEYVLMVADKTSSFFRMMAKLMQTCAGAQNADVDFTPLANAIGIFIQIRDDYVNLTSPAYSARKGFAEDLSEGKFSFPILHGIHANPKDTRILEALKQRPTEPSEKIPIIDYLKAETHSLAYTQNVLEILEKQTRDEIARLGGNSMLEKIIDALHEDMVMVDE</sequence>
<dbReference type="EMBL" id="JAWWNJ010000089">
    <property type="protein sequence ID" value="KAK7000322.1"/>
    <property type="molecule type" value="Genomic_DNA"/>
</dbReference>
<dbReference type="GO" id="GO:0004659">
    <property type="term" value="F:prenyltransferase activity"/>
    <property type="evidence" value="ECO:0007669"/>
    <property type="project" value="InterPro"/>
</dbReference>
<name>A0AAW0A443_9AGAR</name>
<evidence type="ECO:0000256" key="4">
    <source>
        <dbReference type="ARBA" id="ARBA00022842"/>
    </source>
</evidence>
<gene>
    <name evidence="12" type="ORF">R3P38DRAFT_3285620</name>
</gene>
<dbReference type="SFLD" id="SFLDS00005">
    <property type="entry name" value="Isoprenoid_Synthase_Type_I"/>
    <property type="match status" value="1"/>
</dbReference>
<keyword evidence="3" id="KW-0479">Metal-binding</keyword>
<dbReference type="PANTHER" id="PTHR12001:SF44">
    <property type="entry name" value="GERANYLGERANYL PYROPHOSPHATE SYNTHASE"/>
    <property type="match status" value="1"/>
</dbReference>
<dbReference type="GO" id="GO:0008299">
    <property type="term" value="P:isoprenoid biosynthetic process"/>
    <property type="evidence" value="ECO:0007669"/>
    <property type="project" value="InterPro"/>
</dbReference>
<evidence type="ECO:0000256" key="5">
    <source>
        <dbReference type="ARBA" id="ARBA00032052"/>
    </source>
</evidence>
<keyword evidence="13" id="KW-1185">Reference proteome</keyword>
<comment type="caution">
    <text evidence="12">The sequence shown here is derived from an EMBL/GenBank/DDBJ whole genome shotgun (WGS) entry which is preliminary data.</text>
</comment>
<comment type="similarity">
    <text evidence="2 11">Belongs to the FPP/GGPP synthase family.</text>
</comment>
<evidence type="ECO:0000256" key="3">
    <source>
        <dbReference type="ARBA" id="ARBA00022723"/>
    </source>
</evidence>
<comment type="cofactor">
    <cofactor evidence="1">
        <name>Mg(2+)</name>
        <dbReference type="ChEBI" id="CHEBI:18420"/>
    </cofactor>
</comment>
<evidence type="ECO:0000256" key="2">
    <source>
        <dbReference type="ARBA" id="ARBA00006706"/>
    </source>
</evidence>
<evidence type="ECO:0000256" key="1">
    <source>
        <dbReference type="ARBA" id="ARBA00001946"/>
    </source>
</evidence>
<keyword evidence="11" id="KW-0808">Transferase</keyword>
<dbReference type="InterPro" id="IPR000092">
    <property type="entry name" value="Polyprenyl_synt"/>
</dbReference>
<evidence type="ECO:0000256" key="10">
    <source>
        <dbReference type="ARBA" id="ARBA00033096"/>
    </source>
</evidence>
<dbReference type="InterPro" id="IPR033749">
    <property type="entry name" value="Polyprenyl_synt_CS"/>
</dbReference>
<dbReference type="Proteomes" id="UP001362999">
    <property type="component" value="Unassembled WGS sequence"/>
</dbReference>
<evidence type="ECO:0000256" key="6">
    <source>
        <dbReference type="ARBA" id="ARBA00032380"/>
    </source>
</evidence>
<dbReference type="GO" id="GO:0046872">
    <property type="term" value="F:metal ion binding"/>
    <property type="evidence" value="ECO:0007669"/>
    <property type="project" value="UniProtKB-KW"/>
</dbReference>
<dbReference type="Gene3D" id="1.10.600.10">
    <property type="entry name" value="Farnesyl Diphosphate Synthase"/>
    <property type="match status" value="1"/>
</dbReference>
<evidence type="ECO:0000256" key="7">
    <source>
        <dbReference type="ARBA" id="ARBA00032424"/>
    </source>
</evidence>
<evidence type="ECO:0000256" key="8">
    <source>
        <dbReference type="ARBA" id="ARBA00032448"/>
    </source>
</evidence>
<dbReference type="AlphaFoldDB" id="A0AAW0A443"/>
<proteinExistence type="inferred from homology"/>
<organism evidence="12 13">
    <name type="scientific">Favolaschia claudopus</name>
    <dbReference type="NCBI Taxonomy" id="2862362"/>
    <lineage>
        <taxon>Eukaryota</taxon>
        <taxon>Fungi</taxon>
        <taxon>Dikarya</taxon>
        <taxon>Basidiomycota</taxon>
        <taxon>Agaricomycotina</taxon>
        <taxon>Agaricomycetes</taxon>
        <taxon>Agaricomycetidae</taxon>
        <taxon>Agaricales</taxon>
        <taxon>Marasmiineae</taxon>
        <taxon>Mycenaceae</taxon>
        <taxon>Favolaschia</taxon>
    </lineage>
</organism>
<dbReference type="PROSITE" id="PS00723">
    <property type="entry name" value="POLYPRENYL_SYNTHASE_1"/>
    <property type="match status" value="1"/>
</dbReference>
<dbReference type="Pfam" id="PF00348">
    <property type="entry name" value="polyprenyl_synt"/>
    <property type="match status" value="1"/>
</dbReference>
<dbReference type="InterPro" id="IPR008949">
    <property type="entry name" value="Isoprenoid_synthase_dom_sf"/>
</dbReference>
<protein>
    <recommendedName>
        <fullName evidence="9">(2E,6E)-farnesyl diphosphate synthase</fullName>
    </recommendedName>
    <alternativeName>
        <fullName evidence="8">Dimethylallyltranstransferase</fullName>
    </alternativeName>
    <alternativeName>
        <fullName evidence="7">Farnesyl diphosphate synthase</fullName>
    </alternativeName>
    <alternativeName>
        <fullName evidence="5">Farnesyltranstransferase</fullName>
    </alternativeName>
    <alternativeName>
        <fullName evidence="10">Geranylgeranyl diphosphate synthase</fullName>
    </alternativeName>
    <alternativeName>
        <fullName evidence="6">Geranyltranstransferase</fullName>
    </alternativeName>
</protein>
<keyword evidence="4" id="KW-0460">Magnesium</keyword>
<reference evidence="12 13" key="1">
    <citation type="journal article" date="2024" name="J Genomics">
        <title>Draft genome sequencing and assembly of Favolaschia claudopus CIRM-BRFM 2984 isolated from oak limbs.</title>
        <authorList>
            <person name="Navarro D."/>
            <person name="Drula E."/>
            <person name="Chaduli D."/>
            <person name="Cazenave R."/>
            <person name="Ahrendt S."/>
            <person name="Wang J."/>
            <person name="Lipzen A."/>
            <person name="Daum C."/>
            <person name="Barry K."/>
            <person name="Grigoriev I.V."/>
            <person name="Favel A."/>
            <person name="Rosso M.N."/>
            <person name="Martin F."/>
        </authorList>
    </citation>
    <scope>NUCLEOTIDE SEQUENCE [LARGE SCALE GENOMIC DNA]</scope>
    <source>
        <strain evidence="12 13">CIRM-BRFM 2984</strain>
    </source>
</reference>
<dbReference type="PANTHER" id="PTHR12001">
    <property type="entry name" value="GERANYLGERANYL PYROPHOSPHATE SYNTHASE"/>
    <property type="match status" value="1"/>
</dbReference>
<accession>A0AAW0A443</accession>
<evidence type="ECO:0000256" key="11">
    <source>
        <dbReference type="RuleBase" id="RU004466"/>
    </source>
</evidence>
<evidence type="ECO:0000313" key="12">
    <source>
        <dbReference type="EMBL" id="KAK7000322.1"/>
    </source>
</evidence>
<dbReference type="SUPFAM" id="SSF48576">
    <property type="entry name" value="Terpenoid synthases"/>
    <property type="match status" value="1"/>
</dbReference>
<evidence type="ECO:0000256" key="9">
    <source>
        <dbReference type="ARBA" id="ARBA00032873"/>
    </source>
</evidence>
<evidence type="ECO:0000313" key="13">
    <source>
        <dbReference type="Proteomes" id="UP001362999"/>
    </source>
</evidence>